<feature type="domain" description="Retrovirus-related Pol polyprotein from transposon TNT 1-94-like beta-barrel" evidence="1">
    <location>
        <begin position="14"/>
        <end position="94"/>
    </location>
</feature>
<accession>A0A151TGU2</accession>
<organism evidence="2 3">
    <name type="scientific">Cajanus cajan</name>
    <name type="common">Pigeon pea</name>
    <name type="synonym">Cajanus indicus</name>
    <dbReference type="NCBI Taxonomy" id="3821"/>
    <lineage>
        <taxon>Eukaryota</taxon>
        <taxon>Viridiplantae</taxon>
        <taxon>Streptophyta</taxon>
        <taxon>Embryophyta</taxon>
        <taxon>Tracheophyta</taxon>
        <taxon>Spermatophyta</taxon>
        <taxon>Magnoliopsida</taxon>
        <taxon>eudicotyledons</taxon>
        <taxon>Gunneridae</taxon>
        <taxon>Pentapetalae</taxon>
        <taxon>rosids</taxon>
        <taxon>fabids</taxon>
        <taxon>Fabales</taxon>
        <taxon>Fabaceae</taxon>
        <taxon>Papilionoideae</taxon>
        <taxon>50 kb inversion clade</taxon>
        <taxon>NPAAA clade</taxon>
        <taxon>indigoferoid/millettioid clade</taxon>
        <taxon>Phaseoleae</taxon>
        <taxon>Cajanus</taxon>
    </lineage>
</organism>
<reference evidence="2 3" key="1">
    <citation type="journal article" date="2012" name="Nat. Biotechnol.">
        <title>Draft genome sequence of pigeonpea (Cajanus cajan), an orphan legume crop of resource-poor farmers.</title>
        <authorList>
            <person name="Varshney R.K."/>
            <person name="Chen W."/>
            <person name="Li Y."/>
            <person name="Bharti A.K."/>
            <person name="Saxena R.K."/>
            <person name="Schlueter J.A."/>
            <person name="Donoghue M.T."/>
            <person name="Azam S."/>
            <person name="Fan G."/>
            <person name="Whaley A.M."/>
            <person name="Farmer A.D."/>
            <person name="Sheridan J."/>
            <person name="Iwata A."/>
            <person name="Tuteja R."/>
            <person name="Penmetsa R.V."/>
            <person name="Wu W."/>
            <person name="Upadhyaya H.D."/>
            <person name="Yang S.P."/>
            <person name="Shah T."/>
            <person name="Saxena K.B."/>
            <person name="Michael T."/>
            <person name="McCombie W.R."/>
            <person name="Yang B."/>
            <person name="Zhang G."/>
            <person name="Yang H."/>
            <person name="Wang J."/>
            <person name="Spillane C."/>
            <person name="Cook D.R."/>
            <person name="May G.D."/>
            <person name="Xu X."/>
            <person name="Jackson S.A."/>
        </authorList>
    </citation>
    <scope>NUCLEOTIDE SEQUENCE [LARGE SCALE GENOMIC DNA]</scope>
    <source>
        <strain evidence="3">cv. Asha</strain>
    </source>
</reference>
<proteinExistence type="predicted"/>
<dbReference type="EMBL" id="CM003608">
    <property type="protein sequence ID" value="KYP66259.1"/>
    <property type="molecule type" value="Genomic_DNA"/>
</dbReference>
<dbReference type="Gramene" id="C.cajan_12174.t">
    <property type="protein sequence ID" value="C.cajan_12174.t.cds1"/>
    <property type="gene ID" value="C.cajan_12174"/>
</dbReference>
<dbReference type="Proteomes" id="UP000075243">
    <property type="component" value="Chromosome 6"/>
</dbReference>
<keyword evidence="3" id="KW-1185">Reference proteome</keyword>
<name>A0A151TGU2_CAJCA</name>
<dbReference type="InterPro" id="IPR054722">
    <property type="entry name" value="PolX-like_BBD"/>
</dbReference>
<evidence type="ECO:0000313" key="3">
    <source>
        <dbReference type="Proteomes" id="UP000075243"/>
    </source>
</evidence>
<protein>
    <recommendedName>
        <fullName evidence="1">Retrovirus-related Pol polyprotein from transposon TNT 1-94-like beta-barrel domain-containing protein</fullName>
    </recommendedName>
</protein>
<evidence type="ECO:0000259" key="1">
    <source>
        <dbReference type="Pfam" id="PF22936"/>
    </source>
</evidence>
<dbReference type="Pfam" id="PF22936">
    <property type="entry name" value="Pol_BBD"/>
    <property type="match status" value="1"/>
</dbReference>
<gene>
    <name evidence="2" type="ORF">KK1_012546</name>
</gene>
<sequence>MVTNTNNALSPTSWFPDSDASFHVIGNQQNIQQINPFKGLDQIFIGNGQGLPIHSSSSLFFLSQYNPKFSLALHNLLHVPNITKNLISVSKFAKGNSVFFEFHSTYCLVKYQATNEVLVYTWQSGS</sequence>
<evidence type="ECO:0000313" key="2">
    <source>
        <dbReference type="EMBL" id="KYP66259.1"/>
    </source>
</evidence>
<dbReference type="AlphaFoldDB" id="A0A151TGU2"/>